<evidence type="ECO:0000256" key="9">
    <source>
        <dbReference type="ARBA" id="ARBA00023295"/>
    </source>
</evidence>
<evidence type="ECO:0000256" key="4">
    <source>
        <dbReference type="ARBA" id="ARBA00022490"/>
    </source>
</evidence>
<dbReference type="Pfam" id="PF00933">
    <property type="entry name" value="Glyco_hydro_3"/>
    <property type="match status" value="1"/>
</dbReference>
<dbReference type="InterPro" id="IPR001764">
    <property type="entry name" value="Glyco_hydro_3_N"/>
</dbReference>
<name>A0A3B1BQE1_9ZZZZ</name>
<keyword evidence="6 14" id="KW-0378">Hydrolase</keyword>
<dbReference type="InterPro" id="IPR019800">
    <property type="entry name" value="Glyco_hydro_3_AS"/>
</dbReference>
<dbReference type="GO" id="GO:0071555">
    <property type="term" value="P:cell wall organization"/>
    <property type="evidence" value="ECO:0007669"/>
    <property type="project" value="UniProtKB-KW"/>
</dbReference>
<dbReference type="FunFam" id="3.20.20.300:FF:000001">
    <property type="entry name" value="Beta-hexosaminidase"/>
    <property type="match status" value="1"/>
</dbReference>
<comment type="catalytic activity">
    <reaction evidence="1">
        <text>Hydrolysis of terminal non-reducing N-acetyl-D-hexosamine residues in N-acetyl-beta-D-hexosaminides.</text>
        <dbReference type="EC" id="3.2.1.52"/>
    </reaction>
</comment>
<dbReference type="AlphaFoldDB" id="A0A3B1BQE1"/>
<dbReference type="EMBL" id="UOFZ01000175">
    <property type="protein sequence ID" value="VAX14423.1"/>
    <property type="molecule type" value="Genomic_DNA"/>
</dbReference>
<proteinExistence type="inferred from homology"/>
<comment type="similarity">
    <text evidence="2">Belongs to the glycosyl hydrolase 3 family.</text>
</comment>
<evidence type="ECO:0000256" key="6">
    <source>
        <dbReference type="ARBA" id="ARBA00022801"/>
    </source>
</evidence>
<feature type="domain" description="Glycoside hydrolase family 3 N-terminal" evidence="13">
    <location>
        <begin position="15"/>
        <end position="297"/>
    </location>
</feature>
<dbReference type="EC" id="3.2.1.52" evidence="3"/>
<evidence type="ECO:0000256" key="5">
    <source>
        <dbReference type="ARBA" id="ARBA00022618"/>
    </source>
</evidence>
<evidence type="ECO:0000256" key="12">
    <source>
        <dbReference type="ARBA" id="ARBA00037880"/>
    </source>
</evidence>
<evidence type="ECO:0000256" key="8">
    <source>
        <dbReference type="ARBA" id="ARBA00022984"/>
    </source>
</evidence>
<dbReference type="InterPro" id="IPR036962">
    <property type="entry name" value="Glyco_hydro_3_N_sf"/>
</dbReference>
<keyword evidence="5" id="KW-0132">Cell division</keyword>
<dbReference type="GO" id="GO:0004563">
    <property type="term" value="F:beta-N-acetylhexosaminidase activity"/>
    <property type="evidence" value="ECO:0007669"/>
    <property type="project" value="UniProtKB-EC"/>
</dbReference>
<evidence type="ECO:0000256" key="10">
    <source>
        <dbReference type="ARBA" id="ARBA00023306"/>
    </source>
</evidence>
<dbReference type="SUPFAM" id="SSF51445">
    <property type="entry name" value="(Trans)glycosidases"/>
    <property type="match status" value="1"/>
</dbReference>
<keyword evidence="11" id="KW-0961">Cell wall biogenesis/degradation</keyword>
<evidence type="ECO:0000256" key="1">
    <source>
        <dbReference type="ARBA" id="ARBA00001231"/>
    </source>
</evidence>
<keyword evidence="4" id="KW-0963">Cytoplasm</keyword>
<evidence type="ECO:0000259" key="13">
    <source>
        <dbReference type="Pfam" id="PF00933"/>
    </source>
</evidence>
<evidence type="ECO:0000256" key="11">
    <source>
        <dbReference type="ARBA" id="ARBA00023316"/>
    </source>
</evidence>
<dbReference type="GO" id="GO:0005975">
    <property type="term" value="P:carbohydrate metabolic process"/>
    <property type="evidence" value="ECO:0007669"/>
    <property type="project" value="InterPro"/>
</dbReference>
<dbReference type="GO" id="GO:0008360">
    <property type="term" value="P:regulation of cell shape"/>
    <property type="evidence" value="ECO:0007669"/>
    <property type="project" value="UniProtKB-KW"/>
</dbReference>
<dbReference type="PROSITE" id="PS00775">
    <property type="entry name" value="GLYCOSYL_HYDROL_F3"/>
    <property type="match status" value="1"/>
</dbReference>
<dbReference type="GO" id="GO:0009254">
    <property type="term" value="P:peptidoglycan turnover"/>
    <property type="evidence" value="ECO:0007669"/>
    <property type="project" value="TreeGrafter"/>
</dbReference>
<protein>
    <recommendedName>
        <fullName evidence="3">beta-N-acetylhexosaminidase</fullName>
        <ecNumber evidence="3">3.2.1.52</ecNumber>
    </recommendedName>
</protein>
<keyword evidence="10" id="KW-0131">Cell cycle</keyword>
<organism evidence="14">
    <name type="scientific">hydrothermal vent metagenome</name>
    <dbReference type="NCBI Taxonomy" id="652676"/>
    <lineage>
        <taxon>unclassified sequences</taxon>
        <taxon>metagenomes</taxon>
        <taxon>ecological metagenomes</taxon>
    </lineage>
</organism>
<dbReference type="InterPro" id="IPR050226">
    <property type="entry name" value="NagZ_Beta-hexosaminidase"/>
</dbReference>
<gene>
    <name evidence="14" type="ORF">MNBD_GAMMA24-2262</name>
</gene>
<dbReference type="PANTHER" id="PTHR30480:SF13">
    <property type="entry name" value="BETA-HEXOSAMINIDASE"/>
    <property type="match status" value="1"/>
</dbReference>
<keyword evidence="7" id="KW-0133">Cell shape</keyword>
<keyword evidence="9 14" id="KW-0326">Glycosidase</keyword>
<evidence type="ECO:0000313" key="14">
    <source>
        <dbReference type="EMBL" id="VAX14423.1"/>
    </source>
</evidence>
<evidence type="ECO:0000256" key="3">
    <source>
        <dbReference type="ARBA" id="ARBA00012663"/>
    </source>
</evidence>
<reference evidence="14" key="1">
    <citation type="submission" date="2018-06" db="EMBL/GenBank/DDBJ databases">
        <authorList>
            <person name="Zhirakovskaya E."/>
        </authorList>
    </citation>
    <scope>NUCLEOTIDE SEQUENCE</scope>
</reference>
<dbReference type="PANTHER" id="PTHR30480">
    <property type="entry name" value="BETA-HEXOSAMINIDASE-RELATED"/>
    <property type="match status" value="1"/>
</dbReference>
<dbReference type="GO" id="GO:0009252">
    <property type="term" value="P:peptidoglycan biosynthetic process"/>
    <property type="evidence" value="ECO:0007669"/>
    <property type="project" value="UniProtKB-KW"/>
</dbReference>
<evidence type="ECO:0000256" key="2">
    <source>
        <dbReference type="ARBA" id="ARBA00005336"/>
    </source>
</evidence>
<dbReference type="NCBIfam" id="NF003740">
    <property type="entry name" value="PRK05337.1"/>
    <property type="match status" value="1"/>
</dbReference>
<keyword evidence="8" id="KW-0573">Peptidoglycan synthesis</keyword>
<dbReference type="InterPro" id="IPR022956">
    <property type="entry name" value="Beta_hexosaminidase_bac"/>
</dbReference>
<dbReference type="HAMAP" id="MF_00364">
    <property type="entry name" value="NagZ"/>
    <property type="match status" value="1"/>
</dbReference>
<dbReference type="GO" id="GO:0051301">
    <property type="term" value="P:cell division"/>
    <property type="evidence" value="ECO:0007669"/>
    <property type="project" value="UniProtKB-KW"/>
</dbReference>
<evidence type="ECO:0000256" key="7">
    <source>
        <dbReference type="ARBA" id="ARBA00022960"/>
    </source>
</evidence>
<accession>A0A3B1BQE1</accession>
<dbReference type="InterPro" id="IPR017853">
    <property type="entry name" value="GH"/>
</dbReference>
<sequence length="349" mass="38658">MSLGPLMLDIAGETLSAEDLNILQHPLVGGVILFSRNYTNIEQLHELVQAIHGLRSPQLLVTVDHEGGRVQRFREGFTHLPAVAHFGEIYDKEPHKARKLARTVGWLMAVELRAQDIDFSFAPVLDVDHGLSEVIGDRAFHHDPAVVIKLAHAYVEGMHEAGMAATGKHFPGHGGVTADSHLAIPVDNREYNDIYAEDILVFKRMIHYGLAAVMPAHIIYEKVDPQPAGFSSFWLKEVLRTRLGFQGVIFSDDLSMEGANVVGNCYADRAHAALDAGCDMVLACNNREGAIEVIDSLGNWDDPVSHLRLARMHGRNKVDARQLFASKKWKQAVALMQKHQADSSLDLEF</sequence>
<comment type="pathway">
    <text evidence="12">Cell wall biogenesis; peptidoglycan recycling.</text>
</comment>
<dbReference type="Gene3D" id="3.20.20.300">
    <property type="entry name" value="Glycoside hydrolase, family 3, N-terminal domain"/>
    <property type="match status" value="1"/>
</dbReference>